<dbReference type="Proteomes" id="UP000800235">
    <property type="component" value="Unassembled WGS sequence"/>
</dbReference>
<feature type="region of interest" description="Disordered" evidence="1">
    <location>
        <begin position="92"/>
        <end position="122"/>
    </location>
</feature>
<feature type="region of interest" description="Disordered" evidence="1">
    <location>
        <begin position="1"/>
        <end position="24"/>
    </location>
</feature>
<protein>
    <submittedName>
        <fullName evidence="2">Uncharacterized protein</fullName>
    </submittedName>
</protein>
<evidence type="ECO:0000313" key="3">
    <source>
        <dbReference type="Proteomes" id="UP000800235"/>
    </source>
</evidence>
<feature type="compositionally biased region" description="Polar residues" evidence="1">
    <location>
        <begin position="94"/>
        <end position="104"/>
    </location>
</feature>
<evidence type="ECO:0000256" key="1">
    <source>
        <dbReference type="SAM" id="MobiDB-lite"/>
    </source>
</evidence>
<dbReference type="OrthoDB" id="3912698at2759"/>
<comment type="caution">
    <text evidence="2">The sequence shown here is derived from an EMBL/GenBank/DDBJ whole genome shotgun (WGS) entry which is preliminary data.</text>
</comment>
<evidence type="ECO:0000313" key="2">
    <source>
        <dbReference type="EMBL" id="KAF2432381.1"/>
    </source>
</evidence>
<dbReference type="AlphaFoldDB" id="A0A9P4U0E7"/>
<gene>
    <name evidence="2" type="ORF">EJ08DRAFT_130897</name>
</gene>
<name>A0A9P4U0E7_9PEZI</name>
<feature type="compositionally biased region" description="Acidic residues" evidence="1">
    <location>
        <begin position="129"/>
        <end position="141"/>
    </location>
</feature>
<sequence>MTAISDRIESNSCTPTFSPSKSPRLAASESTQDLCFFELEVNSAIADLASLESSLTLQSPPTPPLNTMSSTHLIDGFVEVIHADTDYLDEEESLYSTDGSSVNFSDDESEVEGDNVTPAQSTIVVDSTELSDEDSAAEQEEATPAQSTVVVEVSESLAAVNTNNPKDTPATYEYLDFVPEISTFNNINLVHDFHGDAAVNALEGLIVDPAEHLELKLHLPIKESVYSKRQIRILYVAVDHEKIEEVLKHIELTLKYGLDKSEMSDVTVSGFECITAFRHKDSTYSLVLGGEQGRVYIADGKLSMEGKPIDSPDIAIFLHPAPADDSDESSTAKLLENRYIYTRQAMLKSRIPVLDLSEDGPLSIVAPLTYTKSSHAMSLNIESVTADGEARAFGEVTPVNCENFLKIAPHLLNAHLACITQGPSQHRRVSSATKKEVEPQTLSTRESAGGVRKVLGRKWQQLNTAYGHTAKKSGLGLLIVIGCLFVSWLAQAGPVVNIAASKSISQAIVHLEQPTAWFPGFGLSSSKSVLKPCVSITSPASNFATPVSIRTPVDKKTDTSLIVIAGKALSKMVPDTEPTNPRDSPVAFVLEAVEGNKIKLTPNSTIRTNRKGIEVTVKRNGLTINSQLKHGANGALLVELDPSDAYGILNVTVRGPKKHVHTAKIDLGSGWYKCLSKDLIVARSNAYAIAHRMSTSLSVLVNETVTPMVKMTTNLSLWSPKLDSKPPANDVKFKVMSIPGRLSRAAESAQGTAVAIYHDILTTIPSTKVTPSLPSEKDYARGKNNAKDLLTAIGIHSSNIMNGCTNEYKQAGWKGCGVGCAQRRKNACEERKAKRAGLTPSIGQKVGIS</sequence>
<feature type="region of interest" description="Disordered" evidence="1">
    <location>
        <begin position="127"/>
        <end position="146"/>
    </location>
</feature>
<feature type="compositionally biased region" description="Polar residues" evidence="1">
    <location>
        <begin position="10"/>
        <end position="21"/>
    </location>
</feature>
<reference evidence="2" key="1">
    <citation type="journal article" date="2020" name="Stud. Mycol.">
        <title>101 Dothideomycetes genomes: a test case for predicting lifestyles and emergence of pathogens.</title>
        <authorList>
            <person name="Haridas S."/>
            <person name="Albert R."/>
            <person name="Binder M."/>
            <person name="Bloem J."/>
            <person name="Labutti K."/>
            <person name="Salamov A."/>
            <person name="Andreopoulos B."/>
            <person name="Baker S."/>
            <person name="Barry K."/>
            <person name="Bills G."/>
            <person name="Bluhm B."/>
            <person name="Cannon C."/>
            <person name="Castanera R."/>
            <person name="Culley D."/>
            <person name="Daum C."/>
            <person name="Ezra D."/>
            <person name="Gonzalez J."/>
            <person name="Henrissat B."/>
            <person name="Kuo A."/>
            <person name="Liang C."/>
            <person name="Lipzen A."/>
            <person name="Lutzoni F."/>
            <person name="Magnuson J."/>
            <person name="Mondo S."/>
            <person name="Nolan M."/>
            <person name="Ohm R."/>
            <person name="Pangilinan J."/>
            <person name="Park H.-J."/>
            <person name="Ramirez L."/>
            <person name="Alfaro M."/>
            <person name="Sun H."/>
            <person name="Tritt A."/>
            <person name="Yoshinaga Y."/>
            <person name="Zwiers L.-H."/>
            <person name="Turgeon B."/>
            <person name="Goodwin S."/>
            <person name="Spatafora J."/>
            <person name="Crous P."/>
            <person name="Grigoriev I."/>
        </authorList>
    </citation>
    <scope>NUCLEOTIDE SEQUENCE</scope>
    <source>
        <strain evidence="2">CBS 130266</strain>
    </source>
</reference>
<accession>A0A9P4U0E7</accession>
<keyword evidence="3" id="KW-1185">Reference proteome</keyword>
<organism evidence="2 3">
    <name type="scientific">Tothia fuscella</name>
    <dbReference type="NCBI Taxonomy" id="1048955"/>
    <lineage>
        <taxon>Eukaryota</taxon>
        <taxon>Fungi</taxon>
        <taxon>Dikarya</taxon>
        <taxon>Ascomycota</taxon>
        <taxon>Pezizomycotina</taxon>
        <taxon>Dothideomycetes</taxon>
        <taxon>Pleosporomycetidae</taxon>
        <taxon>Venturiales</taxon>
        <taxon>Cylindrosympodiaceae</taxon>
        <taxon>Tothia</taxon>
    </lineage>
</organism>
<proteinExistence type="predicted"/>
<dbReference type="EMBL" id="MU007026">
    <property type="protein sequence ID" value="KAF2432381.1"/>
    <property type="molecule type" value="Genomic_DNA"/>
</dbReference>